<keyword evidence="2" id="KW-0812">Transmembrane</keyword>
<protein>
    <submittedName>
        <fullName evidence="3">Uncharacterized protein</fullName>
    </submittedName>
</protein>
<evidence type="ECO:0000256" key="2">
    <source>
        <dbReference type="SAM" id="Phobius"/>
    </source>
</evidence>
<proteinExistence type="predicted"/>
<accession>A0ABQ2BEE9</accession>
<keyword evidence="2" id="KW-1133">Transmembrane helix</keyword>
<reference evidence="4" key="1">
    <citation type="journal article" date="2019" name="Int. J. Syst. Evol. Microbiol.">
        <title>The Global Catalogue of Microorganisms (GCM) 10K type strain sequencing project: providing services to taxonomists for standard genome sequencing and annotation.</title>
        <authorList>
            <consortium name="The Broad Institute Genomics Platform"/>
            <consortium name="The Broad Institute Genome Sequencing Center for Infectious Disease"/>
            <person name="Wu L."/>
            <person name="Ma J."/>
        </authorList>
    </citation>
    <scope>NUCLEOTIDE SEQUENCE [LARGE SCALE GENOMIC DNA]</scope>
    <source>
        <strain evidence="4">CCM 8653</strain>
    </source>
</reference>
<evidence type="ECO:0000313" key="4">
    <source>
        <dbReference type="Proteomes" id="UP000632535"/>
    </source>
</evidence>
<feature type="transmembrane region" description="Helical" evidence="2">
    <location>
        <begin position="76"/>
        <end position="96"/>
    </location>
</feature>
<feature type="region of interest" description="Disordered" evidence="1">
    <location>
        <begin position="33"/>
        <end position="64"/>
    </location>
</feature>
<keyword evidence="2" id="KW-0472">Membrane</keyword>
<keyword evidence="4" id="KW-1185">Reference proteome</keyword>
<sequence length="207" mass="22362">MDLADPQKWNAYAYANNLPTTLPIPPACSQLALRSDQGGDGRPRRHNGFGKLCKSSNGSGRERNVLRRSKSIPPTASVVLALCGLGCFMPGLAAIYDDPSRVSGWAVGAVAIIAGTWLIYLSIRLRLRPAPGGGVVVYGARYRRVFGPNSEVGVTDSVGEVVPFRTWVPTIDDGNGNVAELIEYSHYEFLGGKRKAQKVATTLRSWM</sequence>
<dbReference type="Proteomes" id="UP000632535">
    <property type="component" value="Unassembled WGS sequence"/>
</dbReference>
<organism evidence="3 4">
    <name type="scientific">Isoptericola cucumis</name>
    <dbReference type="NCBI Taxonomy" id="1776856"/>
    <lineage>
        <taxon>Bacteria</taxon>
        <taxon>Bacillati</taxon>
        <taxon>Actinomycetota</taxon>
        <taxon>Actinomycetes</taxon>
        <taxon>Micrococcales</taxon>
        <taxon>Promicromonosporaceae</taxon>
        <taxon>Isoptericola</taxon>
    </lineage>
</organism>
<evidence type="ECO:0000313" key="3">
    <source>
        <dbReference type="EMBL" id="GGI12204.1"/>
    </source>
</evidence>
<gene>
    <name evidence="3" type="ORF">GCM10007368_40000</name>
</gene>
<feature type="transmembrane region" description="Helical" evidence="2">
    <location>
        <begin position="102"/>
        <end position="121"/>
    </location>
</feature>
<comment type="caution">
    <text evidence="3">The sequence shown here is derived from an EMBL/GenBank/DDBJ whole genome shotgun (WGS) entry which is preliminary data.</text>
</comment>
<name>A0ABQ2BEE9_9MICO</name>
<dbReference type="EMBL" id="BMDG01000020">
    <property type="protein sequence ID" value="GGI12204.1"/>
    <property type="molecule type" value="Genomic_DNA"/>
</dbReference>
<evidence type="ECO:0000256" key="1">
    <source>
        <dbReference type="SAM" id="MobiDB-lite"/>
    </source>
</evidence>